<dbReference type="Gene3D" id="3.40.50.880">
    <property type="match status" value="1"/>
</dbReference>
<dbReference type="GO" id="GO:0009236">
    <property type="term" value="P:cobalamin biosynthetic process"/>
    <property type="evidence" value="ECO:0007669"/>
    <property type="project" value="UniProtKB-UniRule"/>
</dbReference>
<protein>
    <recommendedName>
        <fullName evidence="4">Cobyric acid synthase</fullName>
    </recommendedName>
</protein>
<feature type="active site" description="Nucleophile" evidence="4">
    <location>
        <position position="332"/>
    </location>
</feature>
<dbReference type="InterPro" id="IPR047045">
    <property type="entry name" value="CobQ_N"/>
</dbReference>
<dbReference type="InterPro" id="IPR033949">
    <property type="entry name" value="CobQ_GATase1"/>
</dbReference>
<reference evidence="8 9" key="1">
    <citation type="submission" date="2020-10" db="EMBL/GenBank/DDBJ databases">
        <title>Connecting structure to function with the recovery of over 1000 high-quality activated sludge metagenome-assembled genomes encoding full-length rRNA genes using long-read sequencing.</title>
        <authorList>
            <person name="Singleton C.M."/>
            <person name="Petriglieri F."/>
            <person name="Kristensen J.M."/>
            <person name="Kirkegaard R.H."/>
            <person name="Michaelsen T.Y."/>
            <person name="Andersen M.H."/>
            <person name="Karst S.M."/>
            <person name="Dueholm M.S."/>
            <person name="Nielsen P.H."/>
            <person name="Albertsen M."/>
        </authorList>
    </citation>
    <scope>NUCLEOTIDE SEQUENCE [LARGE SCALE GENOMIC DNA]</scope>
    <source>
        <strain evidence="8">Ega_18-Q3-R5-49_MAXAC.001</strain>
    </source>
</reference>
<evidence type="ECO:0000259" key="6">
    <source>
        <dbReference type="Pfam" id="PF01656"/>
    </source>
</evidence>
<dbReference type="InterPro" id="IPR004459">
    <property type="entry name" value="CobQ_synth"/>
</dbReference>
<comment type="pathway">
    <text evidence="1 4">Cofactor biosynthesis; adenosylcobalamin biosynthesis.</text>
</comment>
<dbReference type="CDD" id="cd05389">
    <property type="entry name" value="CobQ_N"/>
    <property type="match status" value="1"/>
</dbReference>
<dbReference type="AlphaFoldDB" id="A0A935ILN3"/>
<comment type="similarity">
    <text evidence="4">Belongs to the CobB/CobQ family. CobQ subfamily.</text>
</comment>
<dbReference type="GO" id="GO:0015420">
    <property type="term" value="F:ABC-type vitamin B12 transporter activity"/>
    <property type="evidence" value="ECO:0007669"/>
    <property type="project" value="UniProtKB-UniRule"/>
</dbReference>
<dbReference type="HAMAP" id="MF_00028">
    <property type="entry name" value="CobQ"/>
    <property type="match status" value="1"/>
</dbReference>
<dbReference type="Gene3D" id="3.40.50.300">
    <property type="entry name" value="P-loop containing nucleotide triphosphate hydrolases"/>
    <property type="match status" value="1"/>
</dbReference>
<evidence type="ECO:0000313" key="8">
    <source>
        <dbReference type="EMBL" id="MBK7272089.1"/>
    </source>
</evidence>
<name>A0A935ILN3_9MICO</name>
<evidence type="ECO:0000313" key="9">
    <source>
        <dbReference type="Proteomes" id="UP000726105"/>
    </source>
</evidence>
<comment type="caution">
    <text evidence="8">The sequence shown here is derived from an EMBL/GenBank/DDBJ whole genome shotgun (WGS) entry which is preliminary data.</text>
</comment>
<organism evidence="8 9">
    <name type="scientific">Candidatus Phosphoribacter hodrii</name>
    <dbReference type="NCBI Taxonomy" id="2953743"/>
    <lineage>
        <taxon>Bacteria</taxon>
        <taxon>Bacillati</taxon>
        <taxon>Actinomycetota</taxon>
        <taxon>Actinomycetes</taxon>
        <taxon>Micrococcales</taxon>
        <taxon>Dermatophilaceae</taxon>
        <taxon>Candidatus Phosphoribacter</taxon>
    </lineage>
</organism>
<gene>
    <name evidence="4" type="primary">cobQ</name>
    <name evidence="8" type="ORF">IPI13_02640</name>
</gene>
<feature type="domain" description="CobQ/CobB/MinD/ParA nucleotide binding" evidence="6">
    <location>
        <begin position="5"/>
        <end position="230"/>
    </location>
</feature>
<dbReference type="Pfam" id="PF07685">
    <property type="entry name" value="GATase_3"/>
    <property type="match status" value="1"/>
</dbReference>
<evidence type="ECO:0000256" key="2">
    <source>
        <dbReference type="ARBA" id="ARBA00022573"/>
    </source>
</evidence>
<dbReference type="PANTHER" id="PTHR21343:SF1">
    <property type="entry name" value="COBYRIC ACID SYNTHASE"/>
    <property type="match status" value="1"/>
</dbReference>
<sequence length="515" mass="54339">MAGLLVAGTSSDAGKSLIVAGLCRAWARQGVRVAPFKAQNMSNNSMVCADGSEIGRAQHLQAIAAGVEPSALHNPVLLKPSTDRRAFIVLRGQPGGTLEAGEYVGGRTRLADAAYEAYAVLAGTHDLVVCEGAGSPAEINLRAGDYVNFGLAQRFGLPTLLVGDIDRGGVLASIFGHWGIVDDSDRALLAGYLINKFRGDQSVLDPGLDELTRRTGLRCFGVVPWLDQVWLDSEDAFAFAKWPRLPGRAGTLRVAAIRFPRISNATDLDAIASEPGVDVFATAEPADIEHADLVVLPGSRATVADLEWLRRRGLADALVRRAAEGRPILGICGGYQMLTHEIDDPVESPSGGAAGLGLLPARVRFQPEKVLGRPRGRWRGHDVVAYEIHHGVVEPLAGSGGEGGLGGEPLAGSRGERSERGAGSEPFLDGIRDGAVWGTIWHGAFENDGFRRAWLAEIAAAVGSTWVPRADAPGFSERRERMLDDLADALEACVDLPALLAAARGDRTSTGAAGP</sequence>
<dbReference type="InterPro" id="IPR002586">
    <property type="entry name" value="CobQ/CobB/MinD/ParA_Nub-bd_dom"/>
</dbReference>
<feature type="region of interest" description="Disordered" evidence="5">
    <location>
        <begin position="397"/>
        <end position="425"/>
    </location>
</feature>
<feature type="active site" evidence="4">
    <location>
        <position position="442"/>
    </location>
</feature>
<dbReference type="GO" id="GO:0003824">
    <property type="term" value="F:catalytic activity"/>
    <property type="evidence" value="ECO:0007669"/>
    <property type="project" value="InterPro"/>
</dbReference>
<evidence type="ECO:0000256" key="3">
    <source>
        <dbReference type="ARBA" id="ARBA00022962"/>
    </source>
</evidence>
<dbReference type="SUPFAM" id="SSF52317">
    <property type="entry name" value="Class I glutamine amidotransferase-like"/>
    <property type="match status" value="1"/>
</dbReference>
<dbReference type="PROSITE" id="PS51274">
    <property type="entry name" value="GATASE_COBBQ"/>
    <property type="match status" value="1"/>
</dbReference>
<dbReference type="Pfam" id="PF01656">
    <property type="entry name" value="CbiA"/>
    <property type="match status" value="1"/>
</dbReference>
<comment type="function">
    <text evidence="4">Catalyzes amidations at positions B, D, E, and G on adenosylcobyrinic A,C-diamide. NH(2) groups are provided by glutamine, and one molecule of ATP is hydrogenolyzed for each amidation.</text>
</comment>
<dbReference type="PANTHER" id="PTHR21343">
    <property type="entry name" value="DETHIOBIOTIN SYNTHETASE"/>
    <property type="match status" value="1"/>
</dbReference>
<evidence type="ECO:0000256" key="4">
    <source>
        <dbReference type="HAMAP-Rule" id="MF_00028"/>
    </source>
</evidence>
<dbReference type="InterPro" id="IPR011698">
    <property type="entry name" value="GATase_3"/>
</dbReference>
<dbReference type="NCBIfam" id="TIGR00313">
    <property type="entry name" value="cobQ"/>
    <property type="match status" value="1"/>
</dbReference>
<proteinExistence type="inferred from homology"/>
<keyword evidence="2 4" id="KW-0169">Cobalamin biosynthesis</keyword>
<dbReference type="InterPro" id="IPR029062">
    <property type="entry name" value="Class_I_gatase-like"/>
</dbReference>
<dbReference type="EMBL" id="JADJIB010000001">
    <property type="protein sequence ID" value="MBK7272089.1"/>
    <property type="molecule type" value="Genomic_DNA"/>
</dbReference>
<accession>A0A935ILN3</accession>
<dbReference type="InterPro" id="IPR027417">
    <property type="entry name" value="P-loop_NTPase"/>
</dbReference>
<feature type="compositionally biased region" description="Gly residues" evidence="5">
    <location>
        <begin position="398"/>
        <end position="409"/>
    </location>
</feature>
<evidence type="ECO:0000256" key="5">
    <source>
        <dbReference type="SAM" id="MobiDB-lite"/>
    </source>
</evidence>
<evidence type="ECO:0000256" key="1">
    <source>
        <dbReference type="ARBA" id="ARBA00004953"/>
    </source>
</evidence>
<feature type="domain" description="CobB/CobQ-like glutamine amidotransferase" evidence="7">
    <location>
        <begin position="253"/>
        <end position="449"/>
    </location>
</feature>
<dbReference type="Proteomes" id="UP000726105">
    <property type="component" value="Unassembled WGS sequence"/>
</dbReference>
<dbReference type="NCBIfam" id="NF001989">
    <property type="entry name" value="PRK00784.1"/>
    <property type="match status" value="1"/>
</dbReference>
<evidence type="ECO:0000259" key="7">
    <source>
        <dbReference type="Pfam" id="PF07685"/>
    </source>
</evidence>
<keyword evidence="3 4" id="KW-0315">Glutamine amidotransferase</keyword>
<dbReference type="CDD" id="cd01750">
    <property type="entry name" value="GATase1_CobQ"/>
    <property type="match status" value="1"/>
</dbReference>
<dbReference type="SUPFAM" id="SSF52540">
    <property type="entry name" value="P-loop containing nucleoside triphosphate hydrolases"/>
    <property type="match status" value="1"/>
</dbReference>